<sequence length="305" mass="33248">MSGAHDSMPDRLAHMLGWASLVLGAMQLAAPRAIARISGVDDSPAARVVIQLAGSRQLLHATTLLRGRKHATGLWNRLAGDAVDVTSLTGALVGRTGARRRRVAAATAGVIALTGVGAYAALRIRRARGRAADTAESELRAAITVKRPREEVYRFWHDFENFPRFMTHVDSVRMSDGQTHWRVRGPATKAVEWDAEIVEDRPGELIAWRSTGGSLVPNSGIVRFTDAPGGRGTEVRVRLLYHVPAGRLGGALARLTGEHPEQQVRDDLRRFKQVMETGEVVRSEGSPEGTRALRQAFQRRAQPVA</sequence>
<keyword evidence="1" id="KW-0472">Membrane</keyword>
<dbReference type="InterPro" id="IPR047137">
    <property type="entry name" value="ORF3"/>
</dbReference>
<protein>
    <recommendedName>
        <fullName evidence="2">Coenzyme Q-binding protein COQ10 START domain-containing protein</fullName>
    </recommendedName>
</protein>
<feature type="transmembrane region" description="Helical" evidence="1">
    <location>
        <begin position="103"/>
        <end position="122"/>
    </location>
</feature>
<accession>A0A8J3UD51</accession>
<name>A0A8J3UD51_9ACTN</name>
<dbReference type="AlphaFoldDB" id="A0A8J3UD51"/>
<proteinExistence type="predicted"/>
<keyword evidence="4" id="KW-1185">Reference proteome</keyword>
<dbReference type="Gene3D" id="3.30.530.20">
    <property type="match status" value="1"/>
</dbReference>
<gene>
    <name evidence="3" type="ORF">Pph01_80460</name>
</gene>
<evidence type="ECO:0000259" key="2">
    <source>
        <dbReference type="Pfam" id="PF03364"/>
    </source>
</evidence>
<keyword evidence="1" id="KW-1133">Transmembrane helix</keyword>
<comment type="caution">
    <text evidence="3">The sequence shown here is derived from an EMBL/GenBank/DDBJ whole genome shotgun (WGS) entry which is preliminary data.</text>
</comment>
<evidence type="ECO:0000256" key="1">
    <source>
        <dbReference type="SAM" id="Phobius"/>
    </source>
</evidence>
<reference evidence="3 4" key="1">
    <citation type="submission" date="2021-01" db="EMBL/GenBank/DDBJ databases">
        <title>Whole genome shotgun sequence of Planotetraspora phitsanulokensis NBRC 104273.</title>
        <authorList>
            <person name="Komaki H."/>
            <person name="Tamura T."/>
        </authorList>
    </citation>
    <scope>NUCLEOTIDE SEQUENCE [LARGE SCALE GENOMIC DNA]</scope>
    <source>
        <strain evidence="3 4">NBRC 104273</strain>
    </source>
</reference>
<dbReference type="InterPro" id="IPR023393">
    <property type="entry name" value="START-like_dom_sf"/>
</dbReference>
<evidence type="ECO:0000313" key="3">
    <source>
        <dbReference type="EMBL" id="GII43043.1"/>
    </source>
</evidence>
<dbReference type="InterPro" id="IPR005031">
    <property type="entry name" value="COQ10_START"/>
</dbReference>
<feature type="domain" description="Coenzyme Q-binding protein COQ10 START" evidence="2">
    <location>
        <begin position="145"/>
        <end position="269"/>
    </location>
</feature>
<dbReference type="Pfam" id="PF03364">
    <property type="entry name" value="Polyketide_cyc"/>
    <property type="match status" value="1"/>
</dbReference>
<dbReference type="SUPFAM" id="SSF55961">
    <property type="entry name" value="Bet v1-like"/>
    <property type="match status" value="1"/>
</dbReference>
<dbReference type="EMBL" id="BOOP01000050">
    <property type="protein sequence ID" value="GII43043.1"/>
    <property type="molecule type" value="Genomic_DNA"/>
</dbReference>
<dbReference type="PANTHER" id="PTHR33824:SF7">
    <property type="entry name" value="POLYKETIDE CYCLASE_DEHYDRASE AND LIPID TRANSPORT SUPERFAMILY PROTEIN"/>
    <property type="match status" value="1"/>
</dbReference>
<evidence type="ECO:0000313" key="4">
    <source>
        <dbReference type="Proteomes" id="UP000622547"/>
    </source>
</evidence>
<dbReference type="PANTHER" id="PTHR33824">
    <property type="entry name" value="POLYKETIDE CYCLASE/DEHYDRASE AND LIPID TRANSPORT SUPERFAMILY PROTEIN"/>
    <property type="match status" value="1"/>
</dbReference>
<dbReference type="Proteomes" id="UP000622547">
    <property type="component" value="Unassembled WGS sequence"/>
</dbReference>
<dbReference type="RefSeq" id="WP_239117358.1">
    <property type="nucleotide sequence ID" value="NZ_BAABHI010000022.1"/>
</dbReference>
<dbReference type="CDD" id="cd07817">
    <property type="entry name" value="SRPBCC_8"/>
    <property type="match status" value="1"/>
</dbReference>
<organism evidence="3 4">
    <name type="scientific">Planotetraspora phitsanulokensis</name>
    <dbReference type="NCBI Taxonomy" id="575192"/>
    <lineage>
        <taxon>Bacteria</taxon>
        <taxon>Bacillati</taxon>
        <taxon>Actinomycetota</taxon>
        <taxon>Actinomycetes</taxon>
        <taxon>Streptosporangiales</taxon>
        <taxon>Streptosporangiaceae</taxon>
        <taxon>Planotetraspora</taxon>
    </lineage>
</organism>
<keyword evidence="1" id="KW-0812">Transmembrane</keyword>